<dbReference type="EMBL" id="BARW01006072">
    <property type="protein sequence ID" value="GAI85941.1"/>
    <property type="molecule type" value="Genomic_DNA"/>
</dbReference>
<comment type="caution">
    <text evidence="1">The sequence shown here is derived from an EMBL/GenBank/DDBJ whole genome shotgun (WGS) entry which is preliminary data.</text>
</comment>
<organism evidence="1">
    <name type="scientific">marine sediment metagenome</name>
    <dbReference type="NCBI Taxonomy" id="412755"/>
    <lineage>
        <taxon>unclassified sequences</taxon>
        <taxon>metagenomes</taxon>
        <taxon>ecological metagenomes</taxon>
    </lineage>
</organism>
<gene>
    <name evidence="1" type="ORF">S12H4_12711</name>
</gene>
<proteinExistence type="predicted"/>
<name>X1T3H1_9ZZZZ</name>
<evidence type="ECO:0000313" key="1">
    <source>
        <dbReference type="EMBL" id="GAI85941.1"/>
    </source>
</evidence>
<feature type="non-terminal residue" evidence="1">
    <location>
        <position position="112"/>
    </location>
</feature>
<protein>
    <submittedName>
        <fullName evidence="1">Uncharacterized protein</fullName>
    </submittedName>
</protein>
<reference evidence="1" key="1">
    <citation type="journal article" date="2014" name="Front. Microbiol.">
        <title>High frequency of phylogenetically diverse reductive dehalogenase-homologous genes in deep subseafloor sedimentary metagenomes.</title>
        <authorList>
            <person name="Kawai M."/>
            <person name="Futagami T."/>
            <person name="Toyoda A."/>
            <person name="Takaki Y."/>
            <person name="Nishi S."/>
            <person name="Hori S."/>
            <person name="Arai W."/>
            <person name="Tsubouchi T."/>
            <person name="Morono Y."/>
            <person name="Uchiyama I."/>
            <person name="Ito T."/>
            <person name="Fujiyama A."/>
            <person name="Inagaki F."/>
            <person name="Takami H."/>
        </authorList>
    </citation>
    <scope>NUCLEOTIDE SEQUENCE</scope>
    <source>
        <strain evidence="1">Expedition CK06-06</strain>
    </source>
</reference>
<sequence>MKKLTGILMILLLATGVFGQINLGDRSPVEQYNWQSTTNSAHFTTTVNEKTHYYILAYEPNYPDGCFDDTDRSVYLYCIEVSGSRWLKVSDAVMTNHFENINNYVDVDFYLY</sequence>
<accession>X1T3H1</accession>
<dbReference type="AlphaFoldDB" id="X1T3H1"/>